<feature type="compositionally biased region" description="Acidic residues" evidence="1">
    <location>
        <begin position="1106"/>
        <end position="1125"/>
    </location>
</feature>
<feature type="compositionally biased region" description="Polar residues" evidence="1">
    <location>
        <begin position="1150"/>
        <end position="1163"/>
    </location>
</feature>
<feature type="compositionally biased region" description="Low complexity" evidence="1">
    <location>
        <begin position="331"/>
        <end position="347"/>
    </location>
</feature>
<name>A0A9W8MPR7_9AGAR</name>
<feature type="compositionally biased region" description="Polar residues" evidence="1">
    <location>
        <begin position="1"/>
        <end position="16"/>
    </location>
</feature>
<proteinExistence type="predicted"/>
<feature type="compositionally biased region" description="Polar residues" evidence="1">
    <location>
        <begin position="1217"/>
        <end position="1227"/>
    </location>
</feature>
<feature type="compositionally biased region" description="Basic and acidic residues" evidence="1">
    <location>
        <begin position="668"/>
        <end position="721"/>
    </location>
</feature>
<feature type="compositionally biased region" description="Polar residues" evidence="1">
    <location>
        <begin position="1013"/>
        <end position="1031"/>
    </location>
</feature>
<evidence type="ECO:0000313" key="3">
    <source>
        <dbReference type="Proteomes" id="UP001140091"/>
    </source>
</evidence>
<reference evidence="2" key="1">
    <citation type="submission" date="2022-06" db="EMBL/GenBank/DDBJ databases">
        <title>Genome Sequence of Candolleomyces eurysporus.</title>
        <authorList>
            <person name="Buettner E."/>
        </authorList>
    </citation>
    <scope>NUCLEOTIDE SEQUENCE</scope>
    <source>
        <strain evidence="2">VTCC 930004</strain>
    </source>
</reference>
<keyword evidence="3" id="KW-1185">Reference proteome</keyword>
<feature type="compositionally biased region" description="Polar residues" evidence="1">
    <location>
        <begin position="937"/>
        <end position="953"/>
    </location>
</feature>
<dbReference type="EMBL" id="JANBPK010000031">
    <property type="protein sequence ID" value="KAJ2936668.1"/>
    <property type="molecule type" value="Genomic_DNA"/>
</dbReference>
<feature type="compositionally biased region" description="Basic and acidic residues" evidence="1">
    <location>
        <begin position="609"/>
        <end position="656"/>
    </location>
</feature>
<feature type="compositionally biased region" description="Acidic residues" evidence="1">
    <location>
        <begin position="893"/>
        <end position="902"/>
    </location>
</feature>
<feature type="compositionally biased region" description="Basic and acidic residues" evidence="1">
    <location>
        <begin position="528"/>
        <end position="543"/>
    </location>
</feature>
<feature type="compositionally biased region" description="Low complexity" evidence="1">
    <location>
        <begin position="460"/>
        <end position="479"/>
    </location>
</feature>
<feature type="compositionally biased region" description="Low complexity" evidence="1">
    <location>
        <begin position="1035"/>
        <end position="1046"/>
    </location>
</feature>
<evidence type="ECO:0000313" key="2">
    <source>
        <dbReference type="EMBL" id="KAJ2936668.1"/>
    </source>
</evidence>
<feature type="compositionally biased region" description="Acidic residues" evidence="1">
    <location>
        <begin position="395"/>
        <end position="405"/>
    </location>
</feature>
<feature type="region of interest" description="Disordered" evidence="1">
    <location>
        <begin position="263"/>
        <end position="1402"/>
    </location>
</feature>
<feature type="compositionally biased region" description="Low complexity" evidence="1">
    <location>
        <begin position="552"/>
        <end position="561"/>
    </location>
</feature>
<evidence type="ECO:0000256" key="1">
    <source>
        <dbReference type="SAM" id="MobiDB-lite"/>
    </source>
</evidence>
<feature type="compositionally biased region" description="Basic and acidic residues" evidence="1">
    <location>
        <begin position="415"/>
        <end position="427"/>
    </location>
</feature>
<feature type="compositionally biased region" description="Polar residues" evidence="1">
    <location>
        <begin position="1346"/>
        <end position="1358"/>
    </location>
</feature>
<feature type="non-terminal residue" evidence="2">
    <location>
        <position position="1"/>
    </location>
</feature>
<sequence length="1402" mass="147996">MSESPETTQVVVTDSSPVARDDSNASDIPHADSLSALDKTSSTAMADIVSTQEAPEADVADKEVVDIVTKDVPLQVAEDALAGTQDSEVEEPTGSTLLATDAPAPIPPVEDTTVTETEVAEDATVAKPTPVTVTAEEEARPEAFSQEDTKEAVSTLPTIAQEPAGADDTIPISAEDKGLADAKEHDIIHFTSSEEDDTKAAPTDTISTDTTVQEVDPLDSNTALLSSKDAIPVAEIAEAKEDATLTSPEPTIQLVVPVDDIKPDFSGLEDGASQDELSSNQAENLPLQQGAIEGLLTDKDEQEPEIAIEPEMTFAAPSSPVLPASKPQSQDVPAVPQEPEAVAAEPVADVKDEEVASAEAEAVPVVDQKAVEEVKDEEKPSLESVDSTIPAQDEPAPDTSEDVIVQDESASAGAETKDEPVPEKVDAEEVAPVVEATEAKPEEEAGALDQDQPKVEAAAEESLVVAAPVPEVVEEAAAPEPVPEEETVKEQQPAEPVAEDVKPADAVAAQEPVVEDEPQPEALQRSAVDLEEKAEETVATEKDEVVDEIPSEAAAVPVESEQVVEEPVVEGEKEVQEPVQVAAKDEEPEPEPVKIEEEKAEEEPAPEPVKVEEQEEVKTEEPTVEKREPELEPVKVEDREPAEVEKPHEEPLKVEDPVESAEPVLVDGLKETAQSEEHEEKAAEVKEQEPVKVELEEKSAELESDRAEVIEKAEEPEHAALEVDQTATEPAKAEDPLKVEEPVASELGQKPVATEALEKELVKEEPQEQQAEPVKDEPEQKAFVQVDSAEEDAAKAEELEQASDATAEEDRSSVEPQLATHSVTATDSSADSVVEPTTPSVVIQNLEAVGTSGDDEVEHAAEPALAAQEIERPKSPWTPSFTVTTLGGPVTETEQDDAEDEPKPEQATVSLLVTDDDGKVQAPEESTPAPPARPWTPSYSVHSQGNSPIQTPTLLEDEVPEAPLEKETETPSSHVPTLDEVAEPQPAEVPVPTQPILESSTNEDVPSEDVEVSTEQSARVDNADSPVSKTDSATEETGTVEKTTVEPIAETPSVLNENTEGSDEVAPVVPNEGGTETAAVDEEANKVESVSKASEQEESPSAVTPENDEAPPEAPEPELAEEIPVEEPTVPLVAPVVGSSSWVPSYSVSRQGSRQGSPVPRSQDTGEDDGVAAAKESVPASEAVQDTVHKDAPAISETETNAISVPAGGQEVVARSWTPSYSVTTQGPVAEPDLSAAPDGNASSAVPEEPKAATASDIEERQASDEQTSASETLKEIATNGAAAVEDAEPEPSSGVSPTNETPVVTSASDPLETRKRLESTASSRFFPGSWFSAAKTPVPEEGRTSLETASGQFSRGPSSPLDAGSVLSPITINTETLAVPEQDQAEDSAVSPSKRKWCSIM</sequence>
<organism evidence="2 3">
    <name type="scientific">Candolleomyces eurysporus</name>
    <dbReference type="NCBI Taxonomy" id="2828524"/>
    <lineage>
        <taxon>Eukaryota</taxon>
        <taxon>Fungi</taxon>
        <taxon>Dikarya</taxon>
        <taxon>Basidiomycota</taxon>
        <taxon>Agaricomycotina</taxon>
        <taxon>Agaricomycetes</taxon>
        <taxon>Agaricomycetidae</taxon>
        <taxon>Agaricales</taxon>
        <taxon>Agaricineae</taxon>
        <taxon>Psathyrellaceae</taxon>
        <taxon>Candolleomyces</taxon>
    </lineage>
</organism>
<feature type="compositionally biased region" description="Basic and acidic residues" evidence="1">
    <location>
        <begin position="756"/>
        <end position="766"/>
    </location>
</feature>
<feature type="compositionally biased region" description="Basic and acidic residues" evidence="1">
    <location>
        <begin position="369"/>
        <end position="381"/>
    </location>
</feature>
<feature type="compositionally biased region" description="Low complexity" evidence="1">
    <location>
        <begin position="1133"/>
        <end position="1149"/>
    </location>
</feature>
<feature type="compositionally biased region" description="Low complexity" evidence="1">
    <location>
        <begin position="357"/>
        <end position="367"/>
    </location>
</feature>
<comment type="caution">
    <text evidence="2">The sequence shown here is derived from an EMBL/GenBank/DDBJ whole genome shotgun (WGS) entry which is preliminary data.</text>
</comment>
<feature type="region of interest" description="Disordered" evidence="1">
    <location>
        <begin position="78"/>
        <end position="153"/>
    </location>
</feature>
<dbReference type="OrthoDB" id="3045132at2759"/>
<feature type="compositionally biased region" description="Basic and acidic residues" evidence="1">
    <location>
        <begin position="731"/>
        <end position="741"/>
    </location>
</feature>
<feature type="compositionally biased region" description="Basic and acidic residues" evidence="1">
    <location>
        <begin position="137"/>
        <end position="151"/>
    </location>
</feature>
<feature type="compositionally biased region" description="Polar residues" evidence="1">
    <location>
        <begin position="819"/>
        <end position="843"/>
    </location>
</feature>
<gene>
    <name evidence="2" type="ORF">H1R20_g429</name>
</gene>
<dbReference type="Proteomes" id="UP001140091">
    <property type="component" value="Unassembled WGS sequence"/>
</dbReference>
<feature type="compositionally biased region" description="Polar residues" evidence="1">
    <location>
        <begin position="275"/>
        <end position="287"/>
    </location>
</feature>
<feature type="compositionally biased region" description="Low complexity" evidence="1">
    <location>
        <begin position="109"/>
        <end position="134"/>
    </location>
</feature>
<feature type="compositionally biased region" description="Polar residues" evidence="1">
    <location>
        <begin position="1294"/>
        <end position="1309"/>
    </location>
</feature>
<accession>A0A9W8MPR7</accession>
<protein>
    <submittedName>
        <fullName evidence="2">Uncharacterized protein</fullName>
    </submittedName>
</protein>
<feature type="region of interest" description="Disordered" evidence="1">
    <location>
        <begin position="1"/>
        <end position="42"/>
    </location>
</feature>